<keyword evidence="3" id="KW-0999">Mitochondrion inner membrane</keyword>
<evidence type="ECO:0000256" key="8">
    <source>
        <dbReference type="SAM" id="Phobius"/>
    </source>
</evidence>
<evidence type="ECO:0000256" key="1">
    <source>
        <dbReference type="ARBA" id="ARBA00004434"/>
    </source>
</evidence>
<organism evidence="10">
    <name type="scientific">Clastoptera arizonana</name>
    <name type="common">Arizona spittle bug</name>
    <dbReference type="NCBI Taxonomy" id="38151"/>
    <lineage>
        <taxon>Eukaryota</taxon>
        <taxon>Metazoa</taxon>
        <taxon>Ecdysozoa</taxon>
        <taxon>Arthropoda</taxon>
        <taxon>Hexapoda</taxon>
        <taxon>Insecta</taxon>
        <taxon>Pterygota</taxon>
        <taxon>Neoptera</taxon>
        <taxon>Paraneoptera</taxon>
        <taxon>Hemiptera</taxon>
        <taxon>Auchenorrhyncha</taxon>
        <taxon>Cercopoidea</taxon>
        <taxon>Clastopteridae</taxon>
        <taxon>Clastoptera</taxon>
    </lineage>
</organism>
<evidence type="ECO:0000313" key="11">
    <source>
        <dbReference type="EMBL" id="JAS30401.1"/>
    </source>
</evidence>
<evidence type="ECO:0000256" key="6">
    <source>
        <dbReference type="ARBA" id="ARBA00023136"/>
    </source>
</evidence>
<evidence type="ECO:0000313" key="10">
    <source>
        <dbReference type="EMBL" id="JAS12051.1"/>
    </source>
</evidence>
<dbReference type="PROSITE" id="PS51758">
    <property type="entry name" value="LETM1_RBD"/>
    <property type="match status" value="1"/>
</dbReference>
<dbReference type="EMBL" id="GEDC01006897">
    <property type="protein sequence ID" value="JAS30401.1"/>
    <property type="molecule type" value="Transcribed_RNA"/>
</dbReference>
<dbReference type="GO" id="GO:0043022">
    <property type="term" value="F:ribosome binding"/>
    <property type="evidence" value="ECO:0007669"/>
    <property type="project" value="InterPro"/>
</dbReference>
<evidence type="ECO:0000259" key="9">
    <source>
        <dbReference type="PROSITE" id="PS51758"/>
    </source>
</evidence>
<evidence type="ECO:0000256" key="3">
    <source>
        <dbReference type="ARBA" id="ARBA00022792"/>
    </source>
</evidence>
<reference evidence="10" key="1">
    <citation type="submission" date="2015-12" db="EMBL/GenBank/DDBJ databases">
        <title>De novo transcriptome assembly of four potential Pierce s Disease insect vectors from Arizona vineyards.</title>
        <authorList>
            <person name="Tassone E.E."/>
        </authorList>
    </citation>
    <scope>NUCLEOTIDE SEQUENCE</scope>
</reference>
<gene>
    <name evidence="11" type="ORF">g.26096</name>
    <name evidence="10" type="ORF">g.26101</name>
</gene>
<dbReference type="PANTHER" id="PTHR14009">
    <property type="entry name" value="LEUCINE ZIPPER-EF-HAND CONTAINING TRANSMEMBRANE PROTEIN"/>
    <property type="match status" value="1"/>
</dbReference>
<evidence type="ECO:0000256" key="5">
    <source>
        <dbReference type="ARBA" id="ARBA00023128"/>
    </source>
</evidence>
<dbReference type="PANTHER" id="PTHR14009:SF13">
    <property type="entry name" value="LETM1 DOMAIN-CONTAINING PROTEIN 1"/>
    <property type="match status" value="1"/>
</dbReference>
<feature type="domain" description="Letm1 RBD" evidence="9">
    <location>
        <begin position="179"/>
        <end position="356"/>
    </location>
</feature>
<keyword evidence="6 8" id="KW-0472">Membrane</keyword>
<evidence type="ECO:0000256" key="2">
    <source>
        <dbReference type="ARBA" id="ARBA00022692"/>
    </source>
</evidence>
<keyword evidence="4 8" id="KW-1133">Transmembrane helix</keyword>
<dbReference type="AlphaFoldDB" id="A0A1B6CF45"/>
<dbReference type="Pfam" id="PF07766">
    <property type="entry name" value="LETM1_RBD"/>
    <property type="match status" value="1"/>
</dbReference>
<name>A0A1B6CF45_9HEMI</name>
<keyword evidence="5 7" id="KW-0496">Mitochondrion</keyword>
<protein>
    <recommendedName>
        <fullName evidence="9">Letm1 RBD domain-containing protein</fullName>
    </recommendedName>
</protein>
<dbReference type="GO" id="GO:0005743">
    <property type="term" value="C:mitochondrial inner membrane"/>
    <property type="evidence" value="ECO:0007669"/>
    <property type="project" value="UniProtKB-SubCell"/>
</dbReference>
<sequence length="356" mass="42357">MSIVCLSTRLVKKEMTNISSVKFCLRYFHQENKKTYLNRQYRLSQLRFKSSREYVLSRYMDFVQNYEAVLEKRFPAAIRVYRVFMVGIKEFYKDLKMFFSVVHKLNLTGKGLDSLTRKELEIYHQMPKDMIKVSPVLLLSALPFANYVIFPLAYMLPRQLLTSHFWSLQQRAEFALIEQKNRLKHFKPVFRSLQWPLEKLESHSCYVCWEKIIRFLGSGLHPSTAEVIQCTSLFTAEPYGLNYMYSSHLKELLKLHNMHTGWRRRKRLIERANLIHLMDLAIVKEGGVTELTHEEMRWACLFRGLNPANMKNEDMMTWLNDWITVSKCLNQESWSLLLHCPVLLAYNHPSNWVLFH</sequence>
<comment type="subcellular location">
    <subcellularLocation>
        <location evidence="1">Mitochondrion inner membrane</location>
        <topology evidence="1">Single-pass membrane protein</topology>
    </subcellularLocation>
</comment>
<dbReference type="InterPro" id="IPR033122">
    <property type="entry name" value="LETM1-like_RBD"/>
</dbReference>
<dbReference type="GO" id="GO:0030003">
    <property type="term" value="P:intracellular monoatomic cation homeostasis"/>
    <property type="evidence" value="ECO:0007669"/>
    <property type="project" value="TreeGrafter"/>
</dbReference>
<proteinExistence type="predicted"/>
<feature type="transmembrane region" description="Helical" evidence="8">
    <location>
        <begin position="136"/>
        <end position="156"/>
    </location>
</feature>
<dbReference type="EMBL" id="GEDC01025247">
    <property type="protein sequence ID" value="JAS12051.1"/>
    <property type="molecule type" value="Transcribed_RNA"/>
</dbReference>
<keyword evidence="2 8" id="KW-0812">Transmembrane</keyword>
<accession>A0A1B6CF45</accession>
<dbReference type="InterPro" id="IPR044202">
    <property type="entry name" value="LETM1/MDM38-like"/>
</dbReference>
<evidence type="ECO:0000256" key="4">
    <source>
        <dbReference type="ARBA" id="ARBA00022989"/>
    </source>
</evidence>
<evidence type="ECO:0000256" key="7">
    <source>
        <dbReference type="PROSITE-ProRule" id="PRU01094"/>
    </source>
</evidence>